<protein>
    <recommendedName>
        <fullName evidence="7">Spermidine/putrescine ABC transporter substrate-binding protein</fullName>
    </recommendedName>
</protein>
<evidence type="ECO:0000256" key="2">
    <source>
        <dbReference type="ARBA" id="ARBA00022448"/>
    </source>
</evidence>
<evidence type="ECO:0000256" key="4">
    <source>
        <dbReference type="ARBA" id="ARBA00022764"/>
    </source>
</evidence>
<dbReference type="InterPro" id="IPR006311">
    <property type="entry name" value="TAT_signal"/>
</dbReference>
<dbReference type="PRINTS" id="PR00909">
    <property type="entry name" value="SPERMDNBNDNG"/>
</dbReference>
<comment type="caution">
    <text evidence="5">The sequence shown here is derived from an EMBL/GenBank/DDBJ whole genome shotgun (WGS) entry which is preliminary data.</text>
</comment>
<evidence type="ECO:0000256" key="1">
    <source>
        <dbReference type="ARBA" id="ARBA00004418"/>
    </source>
</evidence>
<dbReference type="PANTHER" id="PTHR30222">
    <property type="entry name" value="SPERMIDINE/PUTRESCINE-BINDING PERIPLASMIC PROTEIN"/>
    <property type="match status" value="1"/>
</dbReference>
<dbReference type="Pfam" id="PF13416">
    <property type="entry name" value="SBP_bac_8"/>
    <property type="match status" value="1"/>
</dbReference>
<keyword evidence="3" id="KW-0732">Signal</keyword>
<keyword evidence="2" id="KW-0813">Transport</keyword>
<dbReference type="InterPro" id="IPR006059">
    <property type="entry name" value="SBP"/>
</dbReference>
<dbReference type="Proteomes" id="UP000236232">
    <property type="component" value="Unassembled WGS sequence"/>
</dbReference>
<evidence type="ECO:0008006" key="7">
    <source>
        <dbReference type="Google" id="ProtNLM"/>
    </source>
</evidence>
<dbReference type="CDD" id="cd13588">
    <property type="entry name" value="PBP2_polyamine_1"/>
    <property type="match status" value="1"/>
</dbReference>
<evidence type="ECO:0000313" key="5">
    <source>
        <dbReference type="EMBL" id="PNQ88087.1"/>
    </source>
</evidence>
<keyword evidence="6" id="KW-1185">Reference proteome</keyword>
<dbReference type="InterPro" id="IPR001188">
    <property type="entry name" value="Sperm_putr-bd"/>
</dbReference>
<dbReference type="PANTHER" id="PTHR30222:SF17">
    <property type="entry name" value="SPERMIDINE_PUTRESCINE-BINDING PERIPLASMIC PROTEIN"/>
    <property type="match status" value="1"/>
</dbReference>
<sequence>MDVGNFGKLLRDCRSCCSNLGWAEHCAHGILHIITLKISREGEMKRRDFLALSTVVAASALITPGFMRSASAAGKELRVLTWEGYADDQWVKAFEKKTGSSVSVTYAASVDEIFAKMTASQGADYDVIAIETSSYKRLTQEKLIQPLDLARLQNARNLMPTFQNVSAIVFDGKTYAAPFAWGSIPLIYNADVFKVAPDSWAVLWDEKYKGRMIIVDDANNAIVTAALTLGIKDPFNLTDDQFALIKTKLLAQKANIASFYSGFDDGVSIFAQGGIDLMMSMGEPQAAMLKKRNVNAALTIPKEGAIGWIDCWCISAKARDSGLAHAWVDAMLEKDVGTYISEKTGYGNSTNEAANIKIGLNYSEKLVFLQAPEDFGRRIELWNEIKATAV</sequence>
<evidence type="ECO:0000313" key="6">
    <source>
        <dbReference type="Proteomes" id="UP000236232"/>
    </source>
</evidence>
<dbReference type="EMBL" id="POWE01000187">
    <property type="protein sequence ID" value="PNQ88087.1"/>
    <property type="molecule type" value="Genomic_DNA"/>
</dbReference>
<dbReference type="PROSITE" id="PS51318">
    <property type="entry name" value="TAT"/>
    <property type="match status" value="1"/>
</dbReference>
<reference evidence="5 6" key="1">
    <citation type="submission" date="2018-01" db="EMBL/GenBank/DDBJ databases">
        <title>Draft Genome Sequence of Pseudomonas gingeri NCPPB 3146 (LMG 5327), a White Line Reaction Producer.</title>
        <authorList>
            <person name="Rokni-Zadeh H."/>
            <person name="Bahrami T."/>
            <person name="Zarvandi S."/>
            <person name="Changi-Ashtiani M."/>
            <person name="De Mot R."/>
        </authorList>
    </citation>
    <scope>NUCLEOTIDE SEQUENCE [LARGE SCALE GENOMIC DNA]</scope>
    <source>
        <strain evidence="6">NCPPB 3146 \ LMG 5327</strain>
    </source>
</reference>
<organism evidence="5 6">
    <name type="scientific">Pseudomonas gingeri NCPPB 3146 = LMG 5327</name>
    <dbReference type="NCBI Taxonomy" id="707248"/>
    <lineage>
        <taxon>Bacteria</taxon>
        <taxon>Pseudomonadati</taxon>
        <taxon>Pseudomonadota</taxon>
        <taxon>Gammaproteobacteria</taxon>
        <taxon>Pseudomonadales</taxon>
        <taxon>Pseudomonadaceae</taxon>
        <taxon>Pseudomonas</taxon>
    </lineage>
</organism>
<proteinExistence type="predicted"/>
<evidence type="ECO:0000256" key="3">
    <source>
        <dbReference type="ARBA" id="ARBA00022729"/>
    </source>
</evidence>
<name>A0ABX4XTI9_9PSED</name>
<dbReference type="SUPFAM" id="SSF53850">
    <property type="entry name" value="Periplasmic binding protein-like II"/>
    <property type="match status" value="1"/>
</dbReference>
<gene>
    <name evidence="5" type="ORF">CCU68_34010</name>
</gene>
<accession>A0ABX4XTI9</accession>
<comment type="subcellular location">
    <subcellularLocation>
        <location evidence="1">Periplasm</location>
    </subcellularLocation>
</comment>
<dbReference type="Gene3D" id="3.40.190.10">
    <property type="entry name" value="Periplasmic binding protein-like II"/>
    <property type="match status" value="2"/>
</dbReference>
<keyword evidence="4" id="KW-0574">Periplasm</keyword>